<dbReference type="PANTHER" id="PTHR47914">
    <property type="entry name" value="ALPHA/BETA-HYDROLASES SUPERFAMILY PROTEIN"/>
    <property type="match status" value="1"/>
</dbReference>
<protein>
    <submittedName>
        <fullName evidence="2">Alpha/beta hydrolase</fullName>
    </submittedName>
</protein>
<reference evidence="2" key="1">
    <citation type="submission" date="2019-09" db="EMBL/GenBank/DDBJ databases">
        <title>Characterisation of the sponge microbiome using genome-centric metagenomics.</title>
        <authorList>
            <person name="Engelberts J.P."/>
            <person name="Robbins S.J."/>
            <person name="De Goeij J.M."/>
            <person name="Aranda M."/>
            <person name="Bell S.C."/>
            <person name="Webster N.S."/>
        </authorList>
    </citation>
    <scope>NUCLEOTIDE SEQUENCE</scope>
    <source>
        <strain evidence="2">SB0676_bin_10</strain>
    </source>
</reference>
<accession>A0A6B1F5V9</accession>
<dbReference type="PANTHER" id="PTHR47914:SF1">
    <property type="entry name" value="ALPHA_BETA-HYDROLASES SUPERFAMILY PROTEIN"/>
    <property type="match status" value="1"/>
</dbReference>
<dbReference type="EMBL" id="VYDO01000065">
    <property type="protein sequence ID" value="MYG37738.1"/>
    <property type="molecule type" value="Genomic_DNA"/>
</dbReference>
<keyword evidence="2" id="KW-0378">Hydrolase</keyword>
<feature type="domain" description="AB hydrolase-1" evidence="1">
    <location>
        <begin position="46"/>
        <end position="161"/>
    </location>
</feature>
<dbReference type="Gene3D" id="3.40.50.1820">
    <property type="entry name" value="alpha/beta hydrolase"/>
    <property type="match status" value="1"/>
</dbReference>
<dbReference type="GO" id="GO:0016787">
    <property type="term" value="F:hydrolase activity"/>
    <property type="evidence" value="ECO:0007669"/>
    <property type="project" value="UniProtKB-KW"/>
</dbReference>
<name>A0A6B1F5V9_9SYNE</name>
<organism evidence="2">
    <name type="scientific">Synechococcus sp. SB0676_bin_10</name>
    <dbReference type="NCBI Taxonomy" id="2604869"/>
    <lineage>
        <taxon>Bacteria</taxon>
        <taxon>Bacillati</taxon>
        <taxon>Cyanobacteriota</taxon>
        <taxon>Cyanophyceae</taxon>
        <taxon>Synechococcales</taxon>
        <taxon>Synechococcaceae</taxon>
        <taxon>Synechococcus</taxon>
    </lineage>
</organism>
<dbReference type="Pfam" id="PF12697">
    <property type="entry name" value="Abhydrolase_6"/>
    <property type="match status" value="1"/>
</dbReference>
<evidence type="ECO:0000313" key="2">
    <source>
        <dbReference type="EMBL" id="MYG37738.1"/>
    </source>
</evidence>
<evidence type="ECO:0000259" key="1">
    <source>
        <dbReference type="Pfam" id="PF12697"/>
    </source>
</evidence>
<proteinExistence type="predicted"/>
<gene>
    <name evidence="2" type="ORF">F4162_01705</name>
</gene>
<comment type="caution">
    <text evidence="2">The sequence shown here is derived from an EMBL/GenBank/DDBJ whole genome shotgun (WGS) entry which is preliminary data.</text>
</comment>
<dbReference type="SUPFAM" id="SSF53474">
    <property type="entry name" value="alpha/beta-Hydrolases"/>
    <property type="match status" value="1"/>
</dbReference>
<sequence length="188" mass="21186">MTPAFGGTLERLTVELNGRRRWITLERRGPWTAPLWLLLPALSTVSSRSEWQPLAEAVGDRRQLLSFDWPGFGESDRDAIPYSAESMGAALRAVLERLGRERGQRITVIAAGHSTPIALGQAAAWSSRWQKFVAVAPTWRGPLPTMSGWPPQRFGWLRNLVMLPLISPLLYRLNTSLPVLRLMLRRHV</sequence>
<dbReference type="AlphaFoldDB" id="A0A6B1F5V9"/>
<dbReference type="InterPro" id="IPR000073">
    <property type="entry name" value="AB_hydrolase_1"/>
</dbReference>
<dbReference type="InterPro" id="IPR029058">
    <property type="entry name" value="AB_hydrolase_fold"/>
</dbReference>